<evidence type="ECO:0000256" key="3">
    <source>
        <dbReference type="ARBA" id="ARBA00024356"/>
    </source>
</evidence>
<evidence type="ECO:0000313" key="5">
    <source>
        <dbReference type="Proteomes" id="UP000177382"/>
    </source>
</evidence>
<dbReference type="PANTHER" id="PTHR34106">
    <property type="entry name" value="GLYCOSIDASE"/>
    <property type="match status" value="1"/>
</dbReference>
<keyword evidence="2" id="KW-0808">Transferase</keyword>
<comment type="caution">
    <text evidence="4">The sequence shown here is derived from an EMBL/GenBank/DDBJ whole genome shotgun (WGS) entry which is preliminary data.</text>
</comment>
<gene>
    <name evidence="4" type="ORF">A2V97_02195</name>
</gene>
<dbReference type="PIRSF" id="PIRSF016202">
    <property type="entry name" value="PH1107"/>
    <property type="match status" value="1"/>
</dbReference>
<dbReference type="GO" id="GO:0016757">
    <property type="term" value="F:glycosyltransferase activity"/>
    <property type="evidence" value="ECO:0007669"/>
    <property type="project" value="UniProtKB-KW"/>
</dbReference>
<organism evidence="4 5">
    <name type="scientific">Candidatus Woesebacteria bacterium RBG_16_42_24</name>
    <dbReference type="NCBI Taxonomy" id="1802485"/>
    <lineage>
        <taxon>Bacteria</taxon>
        <taxon>Candidatus Woeseibacteriota</taxon>
    </lineage>
</organism>
<dbReference type="CDD" id="cd18607">
    <property type="entry name" value="GH130"/>
    <property type="match status" value="1"/>
</dbReference>
<dbReference type="InterPro" id="IPR007184">
    <property type="entry name" value="Mannoside_phosphorylase"/>
</dbReference>
<dbReference type="AlphaFoldDB" id="A0A1F7XM24"/>
<evidence type="ECO:0000256" key="1">
    <source>
        <dbReference type="ARBA" id="ARBA00022676"/>
    </source>
</evidence>
<comment type="similarity">
    <text evidence="3">Belongs to the glycosyl hydrolase 130 family.</text>
</comment>
<dbReference type="PANTHER" id="PTHR34106:SF5">
    <property type="entry name" value="GLYCOSIDASE"/>
    <property type="match status" value="1"/>
</dbReference>
<evidence type="ECO:0000313" key="4">
    <source>
        <dbReference type="EMBL" id="OGM15418.1"/>
    </source>
</evidence>
<keyword evidence="1" id="KW-0328">Glycosyltransferase</keyword>
<reference evidence="4 5" key="1">
    <citation type="journal article" date="2016" name="Nat. Commun.">
        <title>Thousands of microbial genomes shed light on interconnected biogeochemical processes in an aquifer system.</title>
        <authorList>
            <person name="Anantharaman K."/>
            <person name="Brown C.T."/>
            <person name="Hug L.A."/>
            <person name="Sharon I."/>
            <person name="Castelle C.J."/>
            <person name="Probst A.J."/>
            <person name="Thomas B.C."/>
            <person name="Singh A."/>
            <person name="Wilkins M.J."/>
            <person name="Karaoz U."/>
            <person name="Brodie E.L."/>
            <person name="Williams K.H."/>
            <person name="Hubbard S.S."/>
            <person name="Banfield J.F."/>
        </authorList>
    </citation>
    <scope>NUCLEOTIDE SEQUENCE [LARGE SCALE GENOMIC DNA]</scope>
</reference>
<dbReference type="InterPro" id="IPR023296">
    <property type="entry name" value="Glyco_hydro_beta-prop_sf"/>
</dbReference>
<proteinExistence type="inferred from homology"/>
<dbReference type="SUPFAM" id="SSF75005">
    <property type="entry name" value="Arabinanase/levansucrase/invertase"/>
    <property type="match status" value="2"/>
</dbReference>
<dbReference type="Pfam" id="PF04041">
    <property type="entry name" value="Glyco_hydro_130"/>
    <property type="match status" value="2"/>
</dbReference>
<name>A0A1F7XM24_9BACT</name>
<evidence type="ECO:0000256" key="2">
    <source>
        <dbReference type="ARBA" id="ARBA00022679"/>
    </source>
</evidence>
<dbReference type="EMBL" id="MGFX01000006">
    <property type="protein sequence ID" value="OGM15418.1"/>
    <property type="molecule type" value="Genomic_DNA"/>
</dbReference>
<evidence type="ECO:0008006" key="6">
    <source>
        <dbReference type="Google" id="ProtNLM"/>
    </source>
</evidence>
<accession>A0A1F7XM24</accession>
<dbReference type="Gene3D" id="2.115.10.20">
    <property type="entry name" value="Glycosyl hydrolase domain, family 43"/>
    <property type="match status" value="1"/>
</dbReference>
<dbReference type="STRING" id="1802485.A2V97_02195"/>
<protein>
    <recommendedName>
        <fullName evidence="6">Glycosidase</fullName>
    </recommendedName>
</protein>
<dbReference type="Proteomes" id="UP000177382">
    <property type="component" value="Unassembled WGS sequence"/>
</dbReference>
<sequence length="358" mass="40786">MPDLFIRSKLNPILRNIPGHDWEAVKVYNPGVIFHEGNFHLFYRAVGRGKGRHSAIGYAISKDGEHFKRLAKPLLDRDEGNPHEYRGLEDPRLTKIDDTFYMAYAAYDGSSVRLSIATSKDLKKWVKHPPAFKDFLLTKMGGVFVKWIEGKPIDLYKPKTPERDIRTKAGGIFPEKIGGKYWMLFNEFRIWLAQSDDLITWNALPGPYIGPRKGSELFDNVFVEMGPPPIKTDKGWLVLYHGIDLKDIYRLGFILLDINDPKKIIYRSDQAIFEPSERYEKEGIYDILPGGLDKILNMNTFELRQYLGNLTNKGIMPEVIFCCGAVVVENDLRIYYGAGDTSICTATVSLEKILSLAS</sequence>